<dbReference type="Proteomes" id="UP000001235">
    <property type="component" value="Chromosome"/>
</dbReference>
<keyword evidence="6" id="KW-1185">Reference proteome</keyword>
<dbReference type="Gene3D" id="3.40.190.10">
    <property type="entry name" value="Periplasmic binding protein-like II"/>
    <property type="match status" value="2"/>
</dbReference>
<evidence type="ECO:0000256" key="3">
    <source>
        <dbReference type="ARBA" id="ARBA00022729"/>
    </source>
</evidence>
<gene>
    <name evidence="5" type="ordered locus">Galf_0103</name>
</gene>
<evidence type="ECO:0000313" key="5">
    <source>
        <dbReference type="EMBL" id="ADL54148.1"/>
    </source>
</evidence>
<protein>
    <submittedName>
        <fullName evidence="5">Nitrate/sulfonate/bicarbonate ABC transporter</fullName>
    </submittedName>
</protein>
<dbReference type="SUPFAM" id="SSF53850">
    <property type="entry name" value="Periplasmic binding protein-like II"/>
    <property type="match status" value="1"/>
</dbReference>
<dbReference type="KEGG" id="gca:Galf_0103"/>
<dbReference type="STRING" id="395494.Galf_0103"/>
<dbReference type="GO" id="GO:0042597">
    <property type="term" value="C:periplasmic space"/>
    <property type="evidence" value="ECO:0007669"/>
    <property type="project" value="UniProtKB-SubCell"/>
</dbReference>
<name>D9SI91_GALCS</name>
<comment type="similarity">
    <text evidence="2">Belongs to the bacterial solute-binding protein SsuA/TauA family.</text>
</comment>
<dbReference type="AlphaFoldDB" id="D9SI91"/>
<dbReference type="PROSITE" id="PS51257">
    <property type="entry name" value="PROKAR_LIPOPROTEIN"/>
    <property type="match status" value="1"/>
</dbReference>
<dbReference type="InterPro" id="IPR015168">
    <property type="entry name" value="SsuA/THI5"/>
</dbReference>
<dbReference type="HOGENOM" id="CLU_028871_3_2_4"/>
<reference evidence="5 6" key="1">
    <citation type="submission" date="2010-08" db="EMBL/GenBank/DDBJ databases">
        <title>Complete sequence of Gallionella capsiferriformans ES-2.</title>
        <authorList>
            <consortium name="US DOE Joint Genome Institute"/>
            <person name="Lucas S."/>
            <person name="Copeland A."/>
            <person name="Lapidus A."/>
            <person name="Cheng J.-F."/>
            <person name="Bruce D."/>
            <person name="Goodwin L."/>
            <person name="Pitluck S."/>
            <person name="Chertkov O."/>
            <person name="Davenport K.W."/>
            <person name="Detter J.C."/>
            <person name="Han C."/>
            <person name="Tapia R."/>
            <person name="Land M."/>
            <person name="Hauser L."/>
            <person name="Chang Y.-J."/>
            <person name="Jeffries C."/>
            <person name="Kyrpides N."/>
            <person name="Ivanova N."/>
            <person name="Mikhailova N."/>
            <person name="Shelobolina E.S."/>
            <person name="Picardal F."/>
            <person name="Roden E."/>
            <person name="Emerson D."/>
            <person name="Woyke T."/>
        </authorList>
    </citation>
    <scope>NUCLEOTIDE SEQUENCE [LARGE SCALE GENOMIC DNA]</scope>
    <source>
        <strain evidence="5 6">ES-2</strain>
    </source>
</reference>
<evidence type="ECO:0000259" key="4">
    <source>
        <dbReference type="Pfam" id="PF09084"/>
    </source>
</evidence>
<evidence type="ECO:0000313" key="6">
    <source>
        <dbReference type="Proteomes" id="UP000001235"/>
    </source>
</evidence>
<comment type="subcellular location">
    <subcellularLocation>
        <location evidence="1">Periplasm</location>
    </subcellularLocation>
</comment>
<sequence precursor="true">MVTARLKSLSSKLRLSTLLLLLSVGLLSSCSKESHEPLRIASSPWPGYEPIYLARDIGYLPKNKASIFELPSSDITLESFRNHSADMATLTLDEALDLLAGGVKFRILFVMDGSNGADAVMASPQVKSLADLKGKRIAIENIPLGVYMLSRTLNAAKLKREDVHVIPSAESRQLEMYKQDKADAFITFDPFKTQLAALGAHAIFDSSQIPNEIFDLMLVHEDVFQARRQEVCDVAREWFHTLNYMKQSPADATHRISKRLGVSTQEYQTMVGGISTPTLQDNLRLLSTKHPAIITPANNLVQVMLKEGQLKQQVDIRMALDADINTCIEP</sequence>
<evidence type="ECO:0000256" key="2">
    <source>
        <dbReference type="ARBA" id="ARBA00010742"/>
    </source>
</evidence>
<dbReference type="EMBL" id="CP002159">
    <property type="protein sequence ID" value="ADL54148.1"/>
    <property type="molecule type" value="Genomic_DNA"/>
</dbReference>
<dbReference type="PANTHER" id="PTHR30024">
    <property type="entry name" value="ALIPHATIC SULFONATES-BINDING PROTEIN-RELATED"/>
    <property type="match status" value="1"/>
</dbReference>
<dbReference type="Pfam" id="PF09084">
    <property type="entry name" value="NMT1"/>
    <property type="match status" value="1"/>
</dbReference>
<dbReference type="eggNOG" id="COG0715">
    <property type="taxonomic scope" value="Bacteria"/>
</dbReference>
<dbReference type="PANTHER" id="PTHR30024:SF47">
    <property type="entry name" value="TAURINE-BINDING PERIPLASMIC PROTEIN"/>
    <property type="match status" value="1"/>
</dbReference>
<keyword evidence="3" id="KW-0732">Signal</keyword>
<feature type="domain" description="SsuA/THI5-like" evidence="4">
    <location>
        <begin position="49"/>
        <end position="199"/>
    </location>
</feature>
<evidence type="ECO:0000256" key="1">
    <source>
        <dbReference type="ARBA" id="ARBA00004418"/>
    </source>
</evidence>
<organism evidence="5 6">
    <name type="scientific">Gallionella capsiferriformans (strain ES-2)</name>
    <name type="common">Gallionella ferruginea capsiferriformans (strain ES-2)</name>
    <dbReference type="NCBI Taxonomy" id="395494"/>
    <lineage>
        <taxon>Bacteria</taxon>
        <taxon>Pseudomonadati</taxon>
        <taxon>Pseudomonadota</taxon>
        <taxon>Betaproteobacteria</taxon>
        <taxon>Nitrosomonadales</taxon>
        <taxon>Gallionellaceae</taxon>
        <taxon>Gallionella</taxon>
    </lineage>
</organism>
<proteinExistence type="inferred from homology"/>
<accession>D9SI91</accession>
<dbReference type="OrthoDB" id="9815602at2"/>
<dbReference type="RefSeq" id="WP_013292091.1">
    <property type="nucleotide sequence ID" value="NC_014394.1"/>
</dbReference>